<evidence type="ECO:0000256" key="6">
    <source>
        <dbReference type="ARBA" id="ARBA00022723"/>
    </source>
</evidence>
<dbReference type="InterPro" id="IPR006656">
    <property type="entry name" value="Mopterin_OxRdtase"/>
</dbReference>
<dbReference type="Pfam" id="PF04879">
    <property type="entry name" value="Molybdop_Fe4S4"/>
    <property type="match status" value="1"/>
</dbReference>
<keyword evidence="8" id="KW-1278">Translocase</keyword>
<dbReference type="SMART" id="SM00929">
    <property type="entry name" value="NADH-G_4Fe-4S_3"/>
    <property type="match status" value="1"/>
</dbReference>
<reference evidence="19 20" key="1">
    <citation type="submission" date="2014-03" db="EMBL/GenBank/DDBJ databases">
        <title>Genome sequence of Clostridium litorale W6, DSM 5388.</title>
        <authorList>
            <person name="Poehlein A."/>
            <person name="Jagirdar A."/>
            <person name="Khonsari B."/>
            <person name="Chibani C.M."/>
            <person name="Gutierrez Gutierrez D.A."/>
            <person name="Davydova E."/>
            <person name="Alghaithi H.S."/>
            <person name="Nair K.P."/>
            <person name="Dhamotharan K."/>
            <person name="Chandran L."/>
            <person name="G W."/>
            <person name="Daniel R."/>
        </authorList>
    </citation>
    <scope>NUCLEOTIDE SEQUENCE [LARGE SCALE GENOMIC DNA]</scope>
    <source>
        <strain evidence="19 20">W6</strain>
    </source>
</reference>
<accession>A0A069RKV0</accession>
<dbReference type="PANTHER" id="PTHR43105:SF14">
    <property type="entry name" value="FORMATE DEHYDROGENASE H"/>
    <property type="match status" value="1"/>
</dbReference>
<dbReference type="eggNOG" id="COG3383">
    <property type="taxonomic scope" value="Bacteria"/>
</dbReference>
<dbReference type="EC" id="1.6.99.5" evidence="19"/>
<keyword evidence="5" id="KW-0001">2Fe-2S</keyword>
<sequence>MVSITINGNKVDVPNDYTVLKACRQEGIDIPTFCEDERLRPSGACRMCLVEVAGSGKIVTSCSEKVWEGMEVRTNSKRVMDARKQVLKLIVMDHPLDCLTCEKSGECKLQDYCYEYEVGSKLKGKTERRLPIDDSNPFYYFDPDKCIKCGKCVRICSELQCSDAILMEQRGLDTKVSTPFGENLENSPCVSCGNCVSYCPVGALMPKSKTRYRAWETKKVRTTCAYCGVGCQIDITVKGDRIVEAKPAIGKANEGLLCVKGKFAYGFVNHPDRLKTPLVRKDGKLVETSWEEAYSIIASKITDIKAKHGAGAFAGLTSARCTNEENYLFQKLFRGVIGTNNVDHCARL</sequence>
<dbReference type="Gene3D" id="3.40.50.740">
    <property type="match status" value="1"/>
</dbReference>
<evidence type="ECO:0000259" key="15">
    <source>
        <dbReference type="PROSITE" id="PS51085"/>
    </source>
</evidence>
<dbReference type="InterPro" id="IPR017900">
    <property type="entry name" value="4Fe4S_Fe_S_CS"/>
</dbReference>
<dbReference type="InterPro" id="IPR006963">
    <property type="entry name" value="Mopterin_OxRdtase_4Fe-4S_dom"/>
</dbReference>
<feature type="domain" description="2Fe-2S ferredoxin-type" evidence="15">
    <location>
        <begin position="1"/>
        <end position="78"/>
    </location>
</feature>
<dbReference type="FunFam" id="3.30.70.20:FF:000035">
    <property type="entry name" value="Iron hydrogenase 1"/>
    <property type="match status" value="1"/>
</dbReference>
<dbReference type="GO" id="GO:0046872">
    <property type="term" value="F:metal ion binding"/>
    <property type="evidence" value="ECO:0007669"/>
    <property type="project" value="UniProtKB-KW"/>
</dbReference>
<keyword evidence="6" id="KW-0479">Metal-binding</keyword>
<evidence type="ECO:0000256" key="5">
    <source>
        <dbReference type="ARBA" id="ARBA00022714"/>
    </source>
</evidence>
<dbReference type="PROSITE" id="PS51085">
    <property type="entry name" value="2FE2S_FER_2"/>
    <property type="match status" value="1"/>
</dbReference>
<dbReference type="GO" id="GO:0051537">
    <property type="term" value="F:2 iron, 2 sulfur cluster binding"/>
    <property type="evidence" value="ECO:0007669"/>
    <property type="project" value="UniProtKB-KW"/>
</dbReference>
<dbReference type="Pfam" id="PF00384">
    <property type="entry name" value="Molybdopterin"/>
    <property type="match status" value="1"/>
</dbReference>
<dbReference type="InterPro" id="IPR054351">
    <property type="entry name" value="NADH_UbQ_OxRdtase_ferredoxin"/>
</dbReference>
<name>A0A069RKV0_PEPLI</name>
<dbReference type="SMART" id="SM00926">
    <property type="entry name" value="Molybdop_Fe4S4"/>
    <property type="match status" value="1"/>
</dbReference>
<evidence type="ECO:0000256" key="7">
    <source>
        <dbReference type="ARBA" id="ARBA00022737"/>
    </source>
</evidence>
<dbReference type="CDD" id="cd00207">
    <property type="entry name" value="fer2"/>
    <property type="match status" value="1"/>
</dbReference>
<dbReference type="GO" id="GO:0016020">
    <property type="term" value="C:membrane"/>
    <property type="evidence" value="ECO:0007669"/>
    <property type="project" value="UniProtKB-SubCell"/>
</dbReference>
<dbReference type="SUPFAM" id="SSF54862">
    <property type="entry name" value="4Fe-4S ferredoxins"/>
    <property type="match status" value="1"/>
</dbReference>
<comment type="subcellular location">
    <subcellularLocation>
        <location evidence="2">Membrane</location>
    </subcellularLocation>
</comment>
<dbReference type="Proteomes" id="UP000027946">
    <property type="component" value="Unassembled WGS sequence"/>
</dbReference>
<gene>
    <name evidence="19" type="primary">nuoG2</name>
    <name evidence="19" type="ORF">CLIT_13c01840</name>
</gene>
<dbReference type="Pfam" id="PF13510">
    <property type="entry name" value="Fer2_4"/>
    <property type="match status" value="1"/>
</dbReference>
<evidence type="ECO:0000259" key="17">
    <source>
        <dbReference type="PROSITE" id="PS51669"/>
    </source>
</evidence>
<evidence type="ECO:0000259" key="16">
    <source>
        <dbReference type="PROSITE" id="PS51379"/>
    </source>
</evidence>
<dbReference type="PROSITE" id="PS51669">
    <property type="entry name" value="4FE4S_MOW_BIS_MGD"/>
    <property type="match status" value="1"/>
</dbReference>
<dbReference type="Gene3D" id="2.20.25.90">
    <property type="entry name" value="ADC-like domains"/>
    <property type="match status" value="1"/>
</dbReference>
<dbReference type="Gene3D" id="3.30.70.20">
    <property type="match status" value="1"/>
</dbReference>
<dbReference type="Gene3D" id="3.10.20.740">
    <property type="match status" value="1"/>
</dbReference>
<dbReference type="InterPro" id="IPR050123">
    <property type="entry name" value="Prok_molybdopt-oxidoreductase"/>
</dbReference>
<keyword evidence="9 19" id="KW-0560">Oxidoreductase</keyword>
<feature type="domain" description="4Fe-4S ferredoxin-type" evidence="16">
    <location>
        <begin position="137"/>
        <end position="170"/>
    </location>
</feature>
<comment type="cofactor">
    <cofactor evidence="1">
        <name>[4Fe-4S] cluster</name>
        <dbReference type="ChEBI" id="CHEBI:49883"/>
    </cofactor>
</comment>
<keyword evidence="7" id="KW-0677">Repeat</keyword>
<comment type="similarity">
    <text evidence="3">Belongs to the complex I 75 kDa subunit family.</text>
</comment>
<feature type="domain" description="4Fe-4S His(Cys)3-ligated-type" evidence="18">
    <location>
        <begin position="78"/>
        <end position="117"/>
    </location>
</feature>
<evidence type="ECO:0000313" key="19">
    <source>
        <dbReference type="EMBL" id="KDR94862.1"/>
    </source>
</evidence>
<evidence type="ECO:0000256" key="13">
    <source>
        <dbReference type="ARBA" id="ARBA00023136"/>
    </source>
</evidence>
<keyword evidence="12" id="KW-0520">NAD</keyword>
<dbReference type="InterPro" id="IPR017896">
    <property type="entry name" value="4Fe4S_Fe-S-bd"/>
</dbReference>
<evidence type="ECO:0000259" key="18">
    <source>
        <dbReference type="PROSITE" id="PS51839"/>
    </source>
</evidence>
<dbReference type="InterPro" id="IPR036010">
    <property type="entry name" value="2Fe-2S_ferredoxin-like_sf"/>
</dbReference>
<feature type="domain" description="4Fe-4S ferredoxin-type" evidence="16">
    <location>
        <begin position="180"/>
        <end position="209"/>
    </location>
</feature>
<dbReference type="InterPro" id="IPR027467">
    <property type="entry name" value="MopterinOxRdtase_cofactor_BS"/>
</dbReference>
<dbReference type="InterPro" id="IPR001041">
    <property type="entry name" value="2Fe-2S_ferredoxin-type"/>
</dbReference>
<dbReference type="SUPFAM" id="SSF53706">
    <property type="entry name" value="Formate dehydrogenase/DMSO reductase, domains 1-3"/>
    <property type="match status" value="1"/>
</dbReference>
<evidence type="ECO:0000256" key="10">
    <source>
        <dbReference type="ARBA" id="ARBA00023004"/>
    </source>
</evidence>
<dbReference type="GO" id="GO:0022904">
    <property type="term" value="P:respiratory electron transport chain"/>
    <property type="evidence" value="ECO:0007669"/>
    <property type="project" value="TreeGrafter"/>
</dbReference>
<comment type="caution">
    <text evidence="19">The sequence shown here is derived from an EMBL/GenBank/DDBJ whole genome shotgun (WGS) entry which is preliminary data.</text>
</comment>
<dbReference type="InterPro" id="IPR019574">
    <property type="entry name" value="NADH_UbQ_OxRdtase_Gsu_4Fe4S-bd"/>
</dbReference>
<dbReference type="PROSITE" id="PS00198">
    <property type="entry name" value="4FE4S_FER_1"/>
    <property type="match status" value="1"/>
</dbReference>
<protein>
    <submittedName>
        <fullName evidence="19">NADH-quinone oxidoreductase subunit G 2</fullName>
        <ecNumber evidence="19">1.6.99.5</ecNumber>
    </submittedName>
</protein>
<dbReference type="SUPFAM" id="SSF54292">
    <property type="entry name" value="2Fe-2S ferredoxin-like"/>
    <property type="match status" value="1"/>
</dbReference>
<keyword evidence="13" id="KW-0472">Membrane</keyword>
<evidence type="ECO:0000256" key="8">
    <source>
        <dbReference type="ARBA" id="ARBA00022967"/>
    </source>
</evidence>
<evidence type="ECO:0000256" key="2">
    <source>
        <dbReference type="ARBA" id="ARBA00004370"/>
    </source>
</evidence>
<proteinExistence type="inferred from homology"/>
<dbReference type="PANTHER" id="PTHR43105">
    <property type="entry name" value="RESPIRATORY NITRATE REDUCTASE"/>
    <property type="match status" value="1"/>
</dbReference>
<dbReference type="Pfam" id="PF22117">
    <property type="entry name" value="Fer4_Nqo3"/>
    <property type="match status" value="1"/>
</dbReference>
<evidence type="ECO:0000256" key="11">
    <source>
        <dbReference type="ARBA" id="ARBA00023014"/>
    </source>
</evidence>
<keyword evidence="20" id="KW-1185">Reference proteome</keyword>
<organism evidence="19 20">
    <name type="scientific">Peptoclostridium litorale DSM 5388</name>
    <dbReference type="NCBI Taxonomy" id="1121324"/>
    <lineage>
        <taxon>Bacteria</taxon>
        <taxon>Bacillati</taxon>
        <taxon>Bacillota</taxon>
        <taxon>Clostridia</taxon>
        <taxon>Peptostreptococcales</taxon>
        <taxon>Peptoclostridiaceae</taxon>
        <taxon>Peptoclostridium</taxon>
    </lineage>
</organism>
<dbReference type="FunFam" id="3.10.20.740:FF:000004">
    <property type="entry name" value="NADH-quinone oxidoreductase"/>
    <property type="match status" value="1"/>
</dbReference>
<feature type="domain" description="4Fe-4S Mo/W bis-MGD-type" evidence="17">
    <location>
        <begin position="217"/>
        <end position="272"/>
    </location>
</feature>
<evidence type="ECO:0000256" key="3">
    <source>
        <dbReference type="ARBA" id="ARBA00005404"/>
    </source>
</evidence>
<evidence type="ECO:0000256" key="1">
    <source>
        <dbReference type="ARBA" id="ARBA00001966"/>
    </source>
</evidence>
<dbReference type="GO" id="GO:0051539">
    <property type="term" value="F:4 iron, 4 sulfur cluster binding"/>
    <property type="evidence" value="ECO:0007669"/>
    <property type="project" value="UniProtKB-KW"/>
</dbReference>
<dbReference type="GO" id="GO:0003954">
    <property type="term" value="F:NADH dehydrogenase activity"/>
    <property type="evidence" value="ECO:0007669"/>
    <property type="project" value="TreeGrafter"/>
</dbReference>
<keyword evidence="11" id="KW-0411">Iron-sulfur</keyword>
<evidence type="ECO:0000313" key="20">
    <source>
        <dbReference type="Proteomes" id="UP000027946"/>
    </source>
</evidence>
<evidence type="ECO:0000256" key="14">
    <source>
        <dbReference type="ARBA" id="ARBA00034078"/>
    </source>
</evidence>
<dbReference type="PROSITE" id="PS51379">
    <property type="entry name" value="4FE4S_FER_2"/>
    <property type="match status" value="2"/>
</dbReference>
<evidence type="ECO:0000256" key="12">
    <source>
        <dbReference type="ARBA" id="ARBA00023027"/>
    </source>
</evidence>
<comment type="cofactor">
    <cofactor evidence="14">
        <name>[2Fe-2S] cluster</name>
        <dbReference type="ChEBI" id="CHEBI:190135"/>
    </cofactor>
</comment>
<keyword evidence="4" id="KW-0004">4Fe-4S</keyword>
<dbReference type="PROSITE" id="PS00551">
    <property type="entry name" value="MOLYBDOPTERIN_PROK_1"/>
    <property type="match status" value="1"/>
</dbReference>
<dbReference type="Pfam" id="PF10588">
    <property type="entry name" value="NADH-G_4Fe-4S_3"/>
    <property type="match status" value="1"/>
</dbReference>
<dbReference type="PROSITE" id="PS51839">
    <property type="entry name" value="4FE4S_HC3"/>
    <property type="match status" value="1"/>
</dbReference>
<keyword evidence="10" id="KW-0408">Iron</keyword>
<dbReference type="AlphaFoldDB" id="A0A069RKV0"/>
<dbReference type="STRING" id="1121324.CLIT_13c01840"/>
<evidence type="ECO:0000256" key="9">
    <source>
        <dbReference type="ARBA" id="ARBA00023002"/>
    </source>
</evidence>
<dbReference type="EMBL" id="JJMM01000013">
    <property type="protein sequence ID" value="KDR94862.1"/>
    <property type="molecule type" value="Genomic_DNA"/>
</dbReference>
<dbReference type="FunFam" id="2.20.25.90:FF:000001">
    <property type="entry name" value="Formate dehydrogenase subunit alpha"/>
    <property type="match status" value="1"/>
</dbReference>
<evidence type="ECO:0000256" key="4">
    <source>
        <dbReference type="ARBA" id="ARBA00022485"/>
    </source>
</evidence>